<evidence type="ECO:0000256" key="1">
    <source>
        <dbReference type="SAM" id="MobiDB-lite"/>
    </source>
</evidence>
<gene>
    <name evidence="2" type="ORF">WH47_02801</name>
</gene>
<sequence>RITPTRHAAISWMPGRLLATADPLNETPLHELARLTSTPRYHRRRHALRDHSAFPLNASMDDPRR</sequence>
<organism evidence="2 3">
    <name type="scientific">Habropoda laboriosa</name>
    <dbReference type="NCBI Taxonomy" id="597456"/>
    <lineage>
        <taxon>Eukaryota</taxon>
        <taxon>Metazoa</taxon>
        <taxon>Ecdysozoa</taxon>
        <taxon>Arthropoda</taxon>
        <taxon>Hexapoda</taxon>
        <taxon>Insecta</taxon>
        <taxon>Pterygota</taxon>
        <taxon>Neoptera</taxon>
        <taxon>Endopterygota</taxon>
        <taxon>Hymenoptera</taxon>
        <taxon>Apocrita</taxon>
        <taxon>Aculeata</taxon>
        <taxon>Apoidea</taxon>
        <taxon>Anthophila</taxon>
        <taxon>Apidae</taxon>
        <taxon>Habropoda</taxon>
    </lineage>
</organism>
<dbReference type="Proteomes" id="UP000053825">
    <property type="component" value="Unassembled WGS sequence"/>
</dbReference>
<protein>
    <submittedName>
        <fullName evidence="2">Uncharacterized protein</fullName>
    </submittedName>
</protein>
<feature type="region of interest" description="Disordered" evidence="1">
    <location>
        <begin position="46"/>
        <end position="65"/>
    </location>
</feature>
<evidence type="ECO:0000313" key="3">
    <source>
        <dbReference type="Proteomes" id="UP000053825"/>
    </source>
</evidence>
<evidence type="ECO:0000313" key="2">
    <source>
        <dbReference type="EMBL" id="KOC70298.1"/>
    </source>
</evidence>
<proteinExistence type="predicted"/>
<reference evidence="2 3" key="1">
    <citation type="submission" date="2015-07" db="EMBL/GenBank/DDBJ databases">
        <title>The genome of Habropoda laboriosa.</title>
        <authorList>
            <person name="Pan H."/>
            <person name="Kapheim K."/>
        </authorList>
    </citation>
    <scope>NUCLEOTIDE SEQUENCE [LARGE SCALE GENOMIC DNA]</scope>
    <source>
        <strain evidence="2">0110345459</strain>
    </source>
</reference>
<name>A0A0L7RHM1_9HYME</name>
<dbReference type="AlphaFoldDB" id="A0A0L7RHM1"/>
<accession>A0A0L7RHM1</accession>
<feature type="non-terminal residue" evidence="2">
    <location>
        <position position="1"/>
    </location>
</feature>
<dbReference type="EMBL" id="KQ414590">
    <property type="protein sequence ID" value="KOC70298.1"/>
    <property type="molecule type" value="Genomic_DNA"/>
</dbReference>
<keyword evidence="3" id="KW-1185">Reference proteome</keyword>